<organism evidence="12 13">
    <name type="scientific">Candidatus Taenaricola geysiri</name>
    <dbReference type="NCBI Taxonomy" id="1974752"/>
    <lineage>
        <taxon>Bacteria</taxon>
        <taxon>Pseudomonadati</taxon>
        <taxon>Candidatus Omnitrophota</taxon>
        <taxon>Candidatus Taenaricola</taxon>
    </lineage>
</organism>
<sequence>MTQQAAPVWANFVPIILIFGIFYFLLIKPQQDKQKQHVKMVSELKKNDEVVTAGGIHGVVINVKDTSVVVKVDDNVKIDVEKTHISQVTKK</sequence>
<feature type="transmembrane region" description="Helical" evidence="11">
    <location>
        <begin position="6"/>
        <end position="26"/>
    </location>
</feature>
<accession>A0A2J0LFL7</accession>
<keyword evidence="7" id="KW-0653">Protein transport</keyword>
<evidence type="ECO:0000256" key="9">
    <source>
        <dbReference type="ARBA" id="ARBA00023010"/>
    </source>
</evidence>
<evidence type="ECO:0000256" key="8">
    <source>
        <dbReference type="ARBA" id="ARBA00022989"/>
    </source>
</evidence>
<evidence type="ECO:0000256" key="6">
    <source>
        <dbReference type="ARBA" id="ARBA00022692"/>
    </source>
</evidence>
<gene>
    <name evidence="12" type="primary">yajC</name>
    <name evidence="12" type="ORF">COW11_02190</name>
</gene>
<keyword evidence="4" id="KW-0813">Transport</keyword>
<dbReference type="Pfam" id="PF02699">
    <property type="entry name" value="YajC"/>
    <property type="match status" value="1"/>
</dbReference>
<keyword evidence="8 11" id="KW-1133">Transmembrane helix</keyword>
<evidence type="ECO:0000313" key="13">
    <source>
        <dbReference type="Proteomes" id="UP000231267"/>
    </source>
</evidence>
<dbReference type="InterPro" id="IPR003849">
    <property type="entry name" value="Preprotein_translocase_YajC"/>
</dbReference>
<keyword evidence="6 11" id="KW-0812">Transmembrane</keyword>
<comment type="caution">
    <text evidence="12">The sequence shown here is derived from an EMBL/GenBank/DDBJ whole genome shotgun (WGS) entry which is preliminary data.</text>
</comment>
<comment type="subcellular location">
    <subcellularLocation>
        <location evidence="1">Cell membrane</location>
        <topology evidence="1">Single-pass membrane protein</topology>
    </subcellularLocation>
</comment>
<evidence type="ECO:0000256" key="4">
    <source>
        <dbReference type="ARBA" id="ARBA00022448"/>
    </source>
</evidence>
<dbReference type="SMART" id="SM01323">
    <property type="entry name" value="YajC"/>
    <property type="match status" value="1"/>
</dbReference>
<dbReference type="EMBL" id="PFGP01000040">
    <property type="protein sequence ID" value="PIW66648.1"/>
    <property type="molecule type" value="Genomic_DNA"/>
</dbReference>
<evidence type="ECO:0000256" key="5">
    <source>
        <dbReference type="ARBA" id="ARBA00022475"/>
    </source>
</evidence>
<keyword evidence="5" id="KW-1003">Cell membrane</keyword>
<evidence type="ECO:0000256" key="3">
    <source>
        <dbReference type="ARBA" id="ARBA00014962"/>
    </source>
</evidence>
<evidence type="ECO:0000256" key="11">
    <source>
        <dbReference type="SAM" id="Phobius"/>
    </source>
</evidence>
<dbReference type="NCBIfam" id="TIGR00739">
    <property type="entry name" value="yajC"/>
    <property type="match status" value="1"/>
</dbReference>
<dbReference type="PANTHER" id="PTHR33909">
    <property type="entry name" value="SEC TRANSLOCON ACCESSORY COMPLEX SUBUNIT YAJC"/>
    <property type="match status" value="1"/>
</dbReference>
<name>A0A2J0LFL7_9BACT</name>
<dbReference type="GO" id="GO:0015031">
    <property type="term" value="P:protein transport"/>
    <property type="evidence" value="ECO:0007669"/>
    <property type="project" value="UniProtKB-KW"/>
</dbReference>
<dbReference type="PRINTS" id="PR01853">
    <property type="entry name" value="YAJCTRNLCASE"/>
</dbReference>
<dbReference type="AlphaFoldDB" id="A0A2J0LFL7"/>
<keyword evidence="9" id="KW-0811">Translocation</keyword>
<comment type="similarity">
    <text evidence="2">Belongs to the YajC family.</text>
</comment>
<evidence type="ECO:0000256" key="1">
    <source>
        <dbReference type="ARBA" id="ARBA00004162"/>
    </source>
</evidence>
<dbReference type="GO" id="GO:0005886">
    <property type="term" value="C:plasma membrane"/>
    <property type="evidence" value="ECO:0007669"/>
    <property type="project" value="UniProtKB-SubCell"/>
</dbReference>
<evidence type="ECO:0000256" key="7">
    <source>
        <dbReference type="ARBA" id="ARBA00022927"/>
    </source>
</evidence>
<reference evidence="12 13" key="1">
    <citation type="submission" date="2017-09" db="EMBL/GenBank/DDBJ databases">
        <title>Depth-based differentiation of microbial function through sediment-hosted aquifers and enrichment of novel symbionts in the deep terrestrial subsurface.</title>
        <authorList>
            <person name="Probst A.J."/>
            <person name="Ladd B."/>
            <person name="Jarett J.K."/>
            <person name="Geller-Mcgrath D.E."/>
            <person name="Sieber C.M."/>
            <person name="Emerson J.B."/>
            <person name="Anantharaman K."/>
            <person name="Thomas B.C."/>
            <person name="Malmstrom R."/>
            <person name="Stieglmeier M."/>
            <person name="Klingl A."/>
            <person name="Woyke T."/>
            <person name="Ryan C.M."/>
            <person name="Banfield J.F."/>
        </authorList>
    </citation>
    <scope>NUCLEOTIDE SEQUENCE [LARGE SCALE GENOMIC DNA]</scope>
    <source>
        <strain evidence="12">CG12_big_fil_rev_8_21_14_0_65_43_15</strain>
    </source>
</reference>
<keyword evidence="10 11" id="KW-0472">Membrane</keyword>
<evidence type="ECO:0000256" key="2">
    <source>
        <dbReference type="ARBA" id="ARBA00006742"/>
    </source>
</evidence>
<evidence type="ECO:0000256" key="10">
    <source>
        <dbReference type="ARBA" id="ARBA00023136"/>
    </source>
</evidence>
<protein>
    <recommendedName>
        <fullName evidence="3">Sec translocon accessory complex subunit YajC</fullName>
    </recommendedName>
</protein>
<evidence type="ECO:0000313" key="12">
    <source>
        <dbReference type="EMBL" id="PIW66648.1"/>
    </source>
</evidence>
<proteinExistence type="inferred from homology"/>
<dbReference type="Proteomes" id="UP000231267">
    <property type="component" value="Unassembled WGS sequence"/>
</dbReference>
<dbReference type="PANTHER" id="PTHR33909:SF1">
    <property type="entry name" value="SEC TRANSLOCON ACCESSORY COMPLEX SUBUNIT YAJC"/>
    <property type="match status" value="1"/>
</dbReference>